<keyword evidence="4" id="KW-1185">Reference proteome</keyword>
<organism evidence="3 4">
    <name type="scientific">Microvirga thermotolerans</name>
    <dbReference type="NCBI Taxonomy" id="2651334"/>
    <lineage>
        <taxon>Bacteria</taxon>
        <taxon>Pseudomonadati</taxon>
        <taxon>Pseudomonadota</taxon>
        <taxon>Alphaproteobacteria</taxon>
        <taxon>Hyphomicrobiales</taxon>
        <taxon>Methylobacteriaceae</taxon>
        <taxon>Microvirga</taxon>
    </lineage>
</organism>
<evidence type="ECO:0000256" key="1">
    <source>
        <dbReference type="HAMAP-Rule" id="MF_00715"/>
    </source>
</evidence>
<protein>
    <recommendedName>
        <fullName evidence="1">Protein SlyX homolog</fullName>
    </recommendedName>
</protein>
<dbReference type="EMBL" id="CP045423">
    <property type="protein sequence ID" value="QFU18177.1"/>
    <property type="molecule type" value="Genomic_DNA"/>
</dbReference>
<dbReference type="PANTHER" id="PTHR36508:SF1">
    <property type="entry name" value="PROTEIN SLYX"/>
    <property type="match status" value="1"/>
</dbReference>
<name>A0A5P9K008_9HYPH</name>
<proteinExistence type="inferred from homology"/>
<dbReference type="KEGG" id="mico:GDR74_15395"/>
<dbReference type="PANTHER" id="PTHR36508">
    <property type="entry name" value="PROTEIN SLYX"/>
    <property type="match status" value="1"/>
</dbReference>
<dbReference type="InterPro" id="IPR007236">
    <property type="entry name" value="SlyX"/>
</dbReference>
<dbReference type="AlphaFoldDB" id="A0A5P9K008"/>
<comment type="similarity">
    <text evidence="1">Belongs to the SlyX family.</text>
</comment>
<gene>
    <name evidence="1" type="primary">slyX</name>
    <name evidence="3" type="ORF">GDR74_15395</name>
</gene>
<reference evidence="3 4" key="1">
    <citation type="submission" date="2019-10" db="EMBL/GenBank/DDBJ databases">
        <title>Isolation, Identification of Microvirga thermotolerans HR1, a novel thermophilic bacterium and Comparative Genomics of the genus Microvirga.</title>
        <authorList>
            <person name="Li J."/>
            <person name="Zhang W."/>
            <person name="Lin M."/>
            <person name="Wang J."/>
        </authorList>
    </citation>
    <scope>NUCLEOTIDE SEQUENCE [LARGE SCALE GENOMIC DNA]</scope>
    <source>
        <strain evidence="3 4">HR1</strain>
    </source>
</reference>
<sequence>MEDPHARIDALEMRIAYQDRALDDLNRAVLEQWKQIDSLTRQVANLIDRVREAEESAGTSPRSEPPPPHY</sequence>
<evidence type="ECO:0000313" key="3">
    <source>
        <dbReference type="EMBL" id="QFU18177.1"/>
    </source>
</evidence>
<dbReference type="Gene3D" id="1.20.5.300">
    <property type="match status" value="1"/>
</dbReference>
<dbReference type="Proteomes" id="UP000325614">
    <property type="component" value="Chromosome"/>
</dbReference>
<evidence type="ECO:0000256" key="2">
    <source>
        <dbReference type="SAM" id="MobiDB-lite"/>
    </source>
</evidence>
<accession>A0A5P9K008</accession>
<dbReference type="Pfam" id="PF04102">
    <property type="entry name" value="SlyX"/>
    <property type="match status" value="1"/>
</dbReference>
<evidence type="ECO:0000313" key="4">
    <source>
        <dbReference type="Proteomes" id="UP000325614"/>
    </source>
</evidence>
<dbReference type="HAMAP" id="MF_00715">
    <property type="entry name" value="SlyX"/>
    <property type="match status" value="1"/>
</dbReference>
<feature type="region of interest" description="Disordered" evidence="2">
    <location>
        <begin position="50"/>
        <end position="70"/>
    </location>
</feature>